<dbReference type="AlphaFoldDB" id="A0A7J6RMP0"/>
<evidence type="ECO:0000313" key="2">
    <source>
        <dbReference type="Proteomes" id="UP000574390"/>
    </source>
</evidence>
<comment type="caution">
    <text evidence="1">The sequence shown here is derived from an EMBL/GenBank/DDBJ whole genome shotgun (WGS) entry which is preliminary data.</text>
</comment>
<name>A0A7J6RMP0_PEROL</name>
<organism evidence="1 2">
    <name type="scientific">Perkinsus olseni</name>
    <name type="common">Perkinsus atlanticus</name>
    <dbReference type="NCBI Taxonomy" id="32597"/>
    <lineage>
        <taxon>Eukaryota</taxon>
        <taxon>Sar</taxon>
        <taxon>Alveolata</taxon>
        <taxon>Perkinsozoa</taxon>
        <taxon>Perkinsea</taxon>
        <taxon>Perkinsida</taxon>
        <taxon>Perkinsidae</taxon>
        <taxon>Perkinsus</taxon>
    </lineage>
</organism>
<proteinExistence type="predicted"/>
<protein>
    <submittedName>
        <fullName evidence="1">Uncharacterized protein</fullName>
    </submittedName>
</protein>
<dbReference type="EMBL" id="JABANM010021022">
    <property type="protein sequence ID" value="KAF4721873.1"/>
    <property type="molecule type" value="Genomic_DNA"/>
</dbReference>
<gene>
    <name evidence="1" type="ORF">FOZ62_025953</name>
</gene>
<dbReference type="Proteomes" id="UP000574390">
    <property type="component" value="Unassembled WGS sequence"/>
</dbReference>
<accession>A0A7J6RMP0</accession>
<evidence type="ECO:0000313" key="1">
    <source>
        <dbReference type="EMBL" id="KAF4721873.1"/>
    </source>
</evidence>
<sequence>MGGMHNDARELGTIQSLGRRYDARKKKYTHSFVPFLWAIVAEETAAVYDFILKKLDELVNALSDSDNALEDVINLCVHDAHQGAISACEENLPGVRNGTTYSIWKFHDETVAIKPNLHFFAISARCFYHFSKNLRDNKKRLGAAFELIVERCIFPLHISTNDDLYHLLADALVDEARTGSTDAGKYLEATLNTDRYGYPNIAITAEGLRWNQVVNNIVEAVYSIMSKALHGESFDVGMFVREAILERFIEQPAGVAVGAPCGDSVSNGENKFGSPVQQNPLGGDSYDVNDTIIVSDMDRPEGGQVGDTPSCIACLACLAEA</sequence>
<reference evidence="1 2" key="1">
    <citation type="submission" date="2020-04" db="EMBL/GenBank/DDBJ databases">
        <title>Perkinsus olseni comparative genomics.</title>
        <authorList>
            <person name="Bogema D.R."/>
        </authorList>
    </citation>
    <scope>NUCLEOTIDE SEQUENCE [LARGE SCALE GENOMIC DNA]</scope>
    <source>
        <strain evidence="1">ATCC PRA-205</strain>
    </source>
</reference>